<evidence type="ECO:0000313" key="4">
    <source>
        <dbReference type="Proteomes" id="UP001597417"/>
    </source>
</evidence>
<dbReference type="PANTHER" id="PTHR10937">
    <property type="entry name" value="GLUCOSAMINE--FRUCTOSE-6-PHOSPHATE AMINOTRANSFERASE, ISOMERIZING"/>
    <property type="match status" value="1"/>
</dbReference>
<protein>
    <submittedName>
        <fullName evidence="3">SIS domain-containing protein</fullName>
        <ecNumber evidence="3">3.5.-.-</ecNumber>
    </submittedName>
</protein>
<evidence type="ECO:0000313" key="3">
    <source>
        <dbReference type="EMBL" id="MFD2416225.1"/>
    </source>
</evidence>
<dbReference type="InterPro" id="IPR035490">
    <property type="entry name" value="GlmS/FrlB_SIS"/>
</dbReference>
<keyword evidence="3" id="KW-0378">Hydrolase</keyword>
<dbReference type="RefSeq" id="WP_378262830.1">
    <property type="nucleotide sequence ID" value="NZ_JBHUKR010000005.1"/>
</dbReference>
<dbReference type="InterPro" id="IPR001347">
    <property type="entry name" value="SIS_dom"/>
</dbReference>
<evidence type="ECO:0000256" key="1">
    <source>
        <dbReference type="ARBA" id="ARBA00022737"/>
    </source>
</evidence>
<dbReference type="CDD" id="cd05009">
    <property type="entry name" value="SIS_GlmS_GlmD_2"/>
    <property type="match status" value="1"/>
</dbReference>
<dbReference type="PROSITE" id="PS51464">
    <property type="entry name" value="SIS"/>
    <property type="match status" value="1"/>
</dbReference>
<proteinExistence type="predicted"/>
<evidence type="ECO:0000259" key="2">
    <source>
        <dbReference type="PROSITE" id="PS51464"/>
    </source>
</evidence>
<name>A0ABW5FNQ7_9PSEU</name>
<dbReference type="InterPro" id="IPR046348">
    <property type="entry name" value="SIS_dom_sf"/>
</dbReference>
<comment type="caution">
    <text evidence="3">The sequence shown here is derived from an EMBL/GenBank/DDBJ whole genome shotgun (WGS) entry which is preliminary data.</text>
</comment>
<keyword evidence="4" id="KW-1185">Reference proteome</keyword>
<keyword evidence="1" id="KW-0677">Repeat</keyword>
<dbReference type="InterPro" id="IPR035466">
    <property type="entry name" value="GlmS/AgaS_SIS"/>
</dbReference>
<organism evidence="3 4">
    <name type="scientific">Amycolatopsis pigmentata</name>
    <dbReference type="NCBI Taxonomy" id="450801"/>
    <lineage>
        <taxon>Bacteria</taxon>
        <taxon>Bacillati</taxon>
        <taxon>Actinomycetota</taxon>
        <taxon>Actinomycetes</taxon>
        <taxon>Pseudonocardiales</taxon>
        <taxon>Pseudonocardiaceae</taxon>
        <taxon>Amycolatopsis</taxon>
    </lineage>
</organism>
<sequence length="297" mass="31902">MSQQQPHVVREIRRQPETWAQALGLLPGVRDVLPRTGERVAVLGCGTSWFMAMAYAGLREAAGEGETDAFAASRFPAGRRYDRVLVISRSGTTTEVLRAIERADAPVTAVTALKDGPVARAAREVIVLDFADERSVVQTLFATTTLMLLRGSLGEPLDEVIEQAAGALDAELPGDVENAGQFTFLGDGWRYGTSLEAALKMREGARLWTEAYPQLEYRHGPISIAEAGRVVWLFGAPAPGLVADIAATGATVVADELDPVADLVRVQALTVRRALAAGFDPDRPRSLTRSIVLDEPA</sequence>
<feature type="domain" description="SIS" evidence="2">
    <location>
        <begin position="29"/>
        <end position="171"/>
    </location>
</feature>
<dbReference type="SUPFAM" id="SSF53697">
    <property type="entry name" value="SIS domain"/>
    <property type="match status" value="1"/>
</dbReference>
<dbReference type="GO" id="GO:0016787">
    <property type="term" value="F:hydrolase activity"/>
    <property type="evidence" value="ECO:0007669"/>
    <property type="project" value="UniProtKB-KW"/>
</dbReference>
<dbReference type="EMBL" id="JBHUKR010000005">
    <property type="protein sequence ID" value="MFD2416225.1"/>
    <property type="molecule type" value="Genomic_DNA"/>
</dbReference>
<accession>A0ABW5FNQ7</accession>
<reference evidence="4" key="1">
    <citation type="journal article" date="2019" name="Int. J. Syst. Evol. Microbiol.">
        <title>The Global Catalogue of Microorganisms (GCM) 10K type strain sequencing project: providing services to taxonomists for standard genome sequencing and annotation.</title>
        <authorList>
            <consortium name="The Broad Institute Genomics Platform"/>
            <consortium name="The Broad Institute Genome Sequencing Center for Infectious Disease"/>
            <person name="Wu L."/>
            <person name="Ma J."/>
        </authorList>
    </citation>
    <scope>NUCLEOTIDE SEQUENCE [LARGE SCALE GENOMIC DNA]</scope>
    <source>
        <strain evidence="4">CGMCC 4.7645</strain>
    </source>
</reference>
<dbReference type="CDD" id="cd05008">
    <property type="entry name" value="SIS_GlmS_GlmD_1"/>
    <property type="match status" value="1"/>
</dbReference>
<dbReference type="EC" id="3.5.-.-" evidence="3"/>
<gene>
    <name evidence="3" type="ORF">ACFSXZ_07780</name>
</gene>
<dbReference type="Gene3D" id="3.40.50.10490">
    <property type="entry name" value="Glucose-6-phosphate isomerase like protein, domain 1"/>
    <property type="match status" value="2"/>
</dbReference>
<dbReference type="Proteomes" id="UP001597417">
    <property type="component" value="Unassembled WGS sequence"/>
</dbReference>
<dbReference type="PANTHER" id="PTHR10937:SF4">
    <property type="entry name" value="GLUCOSAMINE-6-PHOSPHATE DEAMINASE"/>
    <property type="match status" value="1"/>
</dbReference>